<proteinExistence type="predicted"/>
<evidence type="ECO:0000313" key="1">
    <source>
        <dbReference type="EMBL" id="KAK4781714.1"/>
    </source>
</evidence>
<comment type="caution">
    <text evidence="1">The sequence shown here is derived from an EMBL/GenBank/DDBJ whole genome shotgun (WGS) entry which is preliminary data.</text>
</comment>
<dbReference type="EMBL" id="JAXQNO010000016">
    <property type="protein sequence ID" value="KAK4781714.1"/>
    <property type="molecule type" value="Genomic_DNA"/>
</dbReference>
<dbReference type="InterPro" id="IPR015422">
    <property type="entry name" value="PyrdxlP-dep_Trfase_small"/>
</dbReference>
<name>A0AAN7QVU7_TRANT</name>
<reference evidence="1 2" key="1">
    <citation type="journal article" date="2023" name="Hortic Res">
        <title>Pangenome of water caltrop reveals structural variations and asymmetric subgenome divergence after allopolyploidization.</title>
        <authorList>
            <person name="Zhang X."/>
            <person name="Chen Y."/>
            <person name="Wang L."/>
            <person name="Yuan Y."/>
            <person name="Fang M."/>
            <person name="Shi L."/>
            <person name="Lu R."/>
            <person name="Comes H.P."/>
            <person name="Ma Y."/>
            <person name="Chen Y."/>
            <person name="Huang G."/>
            <person name="Zhou Y."/>
            <person name="Zheng Z."/>
            <person name="Qiu Y."/>
        </authorList>
    </citation>
    <scope>NUCLEOTIDE SEQUENCE [LARGE SCALE GENOMIC DNA]</scope>
    <source>
        <strain evidence="1">F231</strain>
    </source>
</reference>
<dbReference type="Gene3D" id="3.90.1150.10">
    <property type="entry name" value="Aspartate Aminotransferase, domain 1"/>
    <property type="match status" value="1"/>
</dbReference>
<organism evidence="1 2">
    <name type="scientific">Trapa natans</name>
    <name type="common">Water chestnut</name>
    <dbReference type="NCBI Taxonomy" id="22666"/>
    <lineage>
        <taxon>Eukaryota</taxon>
        <taxon>Viridiplantae</taxon>
        <taxon>Streptophyta</taxon>
        <taxon>Embryophyta</taxon>
        <taxon>Tracheophyta</taxon>
        <taxon>Spermatophyta</taxon>
        <taxon>Magnoliopsida</taxon>
        <taxon>eudicotyledons</taxon>
        <taxon>Gunneridae</taxon>
        <taxon>Pentapetalae</taxon>
        <taxon>rosids</taxon>
        <taxon>malvids</taxon>
        <taxon>Myrtales</taxon>
        <taxon>Lythraceae</taxon>
        <taxon>Trapa</taxon>
    </lineage>
</organism>
<keyword evidence="2" id="KW-1185">Reference proteome</keyword>
<dbReference type="AlphaFoldDB" id="A0AAN7QVU7"/>
<sequence>MGVLVGKGGFYGNVLRITPPLCFTEEDAQSKEDFLEQHWDWHKGDKDMYAYLAEVSELDAQLGTPKSRSTMRYAPVSVKIDTPLALPLLRPFDSRRGKIEGTAPPLYSLYTGTALAGGSGIHPLYINGAFERRPVHEGILALISLHPIVRLVKEKRLKPDRMDNAVRAETSTLTNTFPPAGARCSSLFSPCIDGVSNSFTPILSL</sequence>
<evidence type="ECO:0000313" key="2">
    <source>
        <dbReference type="Proteomes" id="UP001346149"/>
    </source>
</evidence>
<accession>A0AAN7QVU7</accession>
<protein>
    <submittedName>
        <fullName evidence="1">Uncharacterized protein</fullName>
    </submittedName>
</protein>
<gene>
    <name evidence="1" type="ORF">SAY86_015816</name>
</gene>
<dbReference type="Proteomes" id="UP001346149">
    <property type="component" value="Unassembled WGS sequence"/>
</dbReference>